<name>A0A3B0UVH1_9ZZZZ</name>
<evidence type="ECO:0000313" key="1">
    <source>
        <dbReference type="EMBL" id="VAW34981.1"/>
    </source>
</evidence>
<accession>A0A3B0UVH1</accession>
<reference evidence="1" key="1">
    <citation type="submission" date="2018-06" db="EMBL/GenBank/DDBJ databases">
        <authorList>
            <person name="Zhirakovskaya E."/>
        </authorList>
    </citation>
    <scope>NUCLEOTIDE SEQUENCE</scope>
</reference>
<gene>
    <name evidence="1" type="ORF">MNBD_DELTA03-1799</name>
</gene>
<protein>
    <submittedName>
        <fullName evidence="1">Uncharacterized protein</fullName>
    </submittedName>
</protein>
<organism evidence="1">
    <name type="scientific">hydrothermal vent metagenome</name>
    <dbReference type="NCBI Taxonomy" id="652676"/>
    <lineage>
        <taxon>unclassified sequences</taxon>
        <taxon>metagenomes</taxon>
        <taxon>ecological metagenomes</taxon>
    </lineage>
</organism>
<dbReference type="AlphaFoldDB" id="A0A3B0UVH1"/>
<proteinExistence type="predicted"/>
<dbReference type="EMBL" id="UOEX01000109">
    <property type="protein sequence ID" value="VAW34981.1"/>
    <property type="molecule type" value="Genomic_DNA"/>
</dbReference>
<sequence length="38" mass="4344">STIRMRVKLLERLGAAWIMRGRVLLGEKTALLVEFGCR</sequence>
<feature type="non-terminal residue" evidence="1">
    <location>
        <position position="1"/>
    </location>
</feature>